<dbReference type="SUPFAM" id="SSF81901">
    <property type="entry name" value="HCP-like"/>
    <property type="match status" value="1"/>
</dbReference>
<keyword evidence="2" id="KW-1185">Reference proteome</keyword>
<evidence type="ECO:0000313" key="2">
    <source>
        <dbReference type="Proteomes" id="UP000282656"/>
    </source>
</evidence>
<dbReference type="OrthoDB" id="5516609at2"/>
<dbReference type="AlphaFoldDB" id="A0A3A8R131"/>
<dbReference type="PANTHER" id="PTHR13891:SF1">
    <property type="entry name" value="CYTOCHROME C OXIDASE ASSEMBLY FACTOR 7"/>
    <property type="match status" value="1"/>
</dbReference>
<organism evidence="1 2">
    <name type="scientific">Corallococcus interemptor</name>
    <dbReference type="NCBI Taxonomy" id="2316720"/>
    <lineage>
        <taxon>Bacteria</taxon>
        <taxon>Pseudomonadati</taxon>
        <taxon>Myxococcota</taxon>
        <taxon>Myxococcia</taxon>
        <taxon>Myxococcales</taxon>
        <taxon>Cystobacterineae</taxon>
        <taxon>Myxococcaceae</taxon>
        <taxon>Corallococcus</taxon>
    </lineage>
</organism>
<dbReference type="InterPro" id="IPR040239">
    <property type="entry name" value="HcpB-like"/>
</dbReference>
<proteinExistence type="predicted"/>
<dbReference type="Proteomes" id="UP000282656">
    <property type="component" value="Unassembled WGS sequence"/>
</dbReference>
<dbReference type="PANTHER" id="PTHR13891">
    <property type="entry name" value="CYTOCHROME C OXIDASE ASSEMBLY FACTOR 7"/>
    <property type="match status" value="1"/>
</dbReference>
<comment type="caution">
    <text evidence="1">The sequence shown here is derived from an EMBL/GenBank/DDBJ whole genome shotgun (WGS) entry which is preliminary data.</text>
</comment>
<name>A0A3A8R131_9BACT</name>
<accession>A0A3A8R131</accession>
<reference evidence="2" key="1">
    <citation type="submission" date="2018-09" db="EMBL/GenBank/DDBJ databases">
        <authorList>
            <person name="Livingstone P.G."/>
            <person name="Whitworth D.E."/>
        </authorList>
    </citation>
    <scope>NUCLEOTIDE SEQUENCE [LARGE SCALE GENOMIC DNA]</scope>
    <source>
        <strain evidence="2">AB047A</strain>
    </source>
</reference>
<dbReference type="EMBL" id="RAWM01000008">
    <property type="protein sequence ID" value="RKH72465.1"/>
    <property type="molecule type" value="Genomic_DNA"/>
</dbReference>
<dbReference type="Gene3D" id="1.25.40.10">
    <property type="entry name" value="Tetratricopeptide repeat domain"/>
    <property type="match status" value="1"/>
</dbReference>
<evidence type="ECO:0000313" key="1">
    <source>
        <dbReference type="EMBL" id="RKH72465.1"/>
    </source>
</evidence>
<dbReference type="InterPro" id="IPR011990">
    <property type="entry name" value="TPR-like_helical_dom_sf"/>
</dbReference>
<gene>
    <name evidence="1" type="ORF">D7X96_05130</name>
</gene>
<protein>
    <submittedName>
        <fullName evidence="1">Sel1 repeat family protein</fullName>
    </submittedName>
</protein>
<dbReference type="RefSeq" id="WP_121769130.1">
    <property type="nucleotide sequence ID" value="NZ_RAWM01000008.1"/>
</dbReference>
<sequence length="215" mass="23490">MFRVVPFALLLLGGVACRRPLTPEEDRAQALDIVRSRVSVVEREGCPADVVPDRPAEKKDFTTYCDKRLSWCAEACFGSDVTACYSLALVLQDDKQTRDWAEPLFYRSCALGDMSGCTNRAAGLQVEKEGAAWRLKCVALTYERTCARGDPWGCAMHGLELVQGKSVPRDLKKAREVLGRACALGDADPACKAAKGLVSQIDAYERDQAQAPGTK</sequence>
<dbReference type="PROSITE" id="PS51257">
    <property type="entry name" value="PROKAR_LIPOPROTEIN"/>
    <property type="match status" value="1"/>
</dbReference>